<protein>
    <submittedName>
        <fullName evidence="5">Iron ABC transporter substrate-binding protein</fullName>
    </submittedName>
</protein>
<reference evidence="5" key="2">
    <citation type="journal article" date="2020" name="Microorganisms">
        <title>Osmotic Adaptation and Compatible Solute Biosynthesis of Phototrophic Bacteria as Revealed from Genome Analyses.</title>
        <authorList>
            <person name="Imhoff J.F."/>
            <person name="Rahn T."/>
            <person name="Kunzel S."/>
            <person name="Keller A."/>
            <person name="Neulinger S.C."/>
        </authorList>
    </citation>
    <scope>NUCLEOTIDE SEQUENCE</scope>
    <source>
        <strain evidence="5">LMG 28126</strain>
    </source>
</reference>
<evidence type="ECO:0000256" key="4">
    <source>
        <dbReference type="SAM" id="SignalP"/>
    </source>
</evidence>
<evidence type="ECO:0000313" key="6">
    <source>
        <dbReference type="Proteomes" id="UP000706333"/>
    </source>
</evidence>
<evidence type="ECO:0000313" key="5">
    <source>
        <dbReference type="EMBL" id="MBK5928946.1"/>
    </source>
</evidence>
<dbReference type="Gene3D" id="3.40.190.10">
    <property type="entry name" value="Periplasmic binding protein-like II"/>
    <property type="match status" value="2"/>
</dbReference>
<dbReference type="GO" id="GO:0030288">
    <property type="term" value="C:outer membrane-bounded periplasmic space"/>
    <property type="evidence" value="ECO:0007669"/>
    <property type="project" value="TreeGrafter"/>
</dbReference>
<feature type="binding site" evidence="3">
    <location>
        <position position="214"/>
    </location>
    <ligand>
        <name>Fe cation</name>
        <dbReference type="ChEBI" id="CHEBI:24875"/>
    </ligand>
</feature>
<comment type="caution">
    <text evidence="5">The sequence shown here is derived from an EMBL/GenBank/DDBJ whole genome shotgun (WGS) entry which is preliminary data.</text>
</comment>
<keyword evidence="3" id="KW-0479">Metal-binding</keyword>
<dbReference type="Pfam" id="PF13416">
    <property type="entry name" value="SBP_bac_8"/>
    <property type="match status" value="1"/>
</dbReference>
<dbReference type="RefSeq" id="WP_201158709.1">
    <property type="nucleotide sequence ID" value="NZ_NHSD01000333.1"/>
</dbReference>
<comment type="similarity">
    <text evidence="1">Belongs to the bacterial solute-binding protein 1 family.</text>
</comment>
<evidence type="ECO:0000256" key="2">
    <source>
        <dbReference type="ARBA" id="ARBA00022729"/>
    </source>
</evidence>
<dbReference type="InterPro" id="IPR026045">
    <property type="entry name" value="Ferric-bd"/>
</dbReference>
<proteinExistence type="inferred from homology"/>
<keyword evidence="3" id="KW-0408">Iron</keyword>
<dbReference type="PIRSF" id="PIRSF002825">
    <property type="entry name" value="CfbpA"/>
    <property type="match status" value="1"/>
</dbReference>
<accession>A0A934TNR1</accession>
<evidence type="ECO:0000256" key="3">
    <source>
        <dbReference type="PIRSR" id="PIRSR002825-1"/>
    </source>
</evidence>
<feature type="binding site" evidence="3">
    <location>
        <position position="215"/>
    </location>
    <ligand>
        <name>Fe cation</name>
        <dbReference type="ChEBI" id="CHEBI:24875"/>
    </ligand>
</feature>
<gene>
    <name evidence="5" type="ORF">CCR87_16670</name>
</gene>
<reference evidence="5" key="1">
    <citation type="submission" date="2017-05" db="EMBL/GenBank/DDBJ databases">
        <authorList>
            <person name="Imhoff J.F."/>
            <person name="Rahn T."/>
            <person name="Kuenzel S."/>
            <person name="Neulinger S.C."/>
        </authorList>
    </citation>
    <scope>NUCLEOTIDE SEQUENCE</scope>
    <source>
        <strain evidence="5">LMG 28126</strain>
    </source>
</reference>
<feature type="signal peptide" evidence="4">
    <location>
        <begin position="1"/>
        <end position="21"/>
    </location>
</feature>
<keyword evidence="2 4" id="KW-0732">Signal</keyword>
<dbReference type="Proteomes" id="UP000706333">
    <property type="component" value="Unassembled WGS sequence"/>
</dbReference>
<name>A0A934TNR1_9RHOB</name>
<dbReference type="InterPro" id="IPR006059">
    <property type="entry name" value="SBP"/>
</dbReference>
<feature type="chain" id="PRO_5037323383" evidence="4">
    <location>
        <begin position="22"/>
        <end position="330"/>
    </location>
</feature>
<keyword evidence="6" id="KW-1185">Reference proteome</keyword>
<dbReference type="SUPFAM" id="SSF53850">
    <property type="entry name" value="Periplasmic binding protein-like II"/>
    <property type="match status" value="1"/>
</dbReference>
<organism evidence="5 6">
    <name type="scientific">Rhodobaculum claviforme</name>
    <dbReference type="NCBI Taxonomy" id="1549854"/>
    <lineage>
        <taxon>Bacteria</taxon>
        <taxon>Pseudomonadati</taxon>
        <taxon>Pseudomonadota</taxon>
        <taxon>Alphaproteobacteria</taxon>
        <taxon>Rhodobacterales</taxon>
        <taxon>Paracoccaceae</taxon>
        <taxon>Rhodobaculum</taxon>
    </lineage>
</organism>
<dbReference type="PANTHER" id="PTHR30006:SF15">
    <property type="entry name" value="IRON-UTILIZATION PERIPLASMIC PROTEIN"/>
    <property type="match status" value="1"/>
</dbReference>
<evidence type="ECO:0000256" key="1">
    <source>
        <dbReference type="ARBA" id="ARBA00008520"/>
    </source>
</evidence>
<dbReference type="PANTHER" id="PTHR30006">
    <property type="entry name" value="THIAMINE-BINDING PERIPLASMIC PROTEIN-RELATED"/>
    <property type="match status" value="1"/>
</dbReference>
<sequence>MRFAKIATLALATLAATPITAQELTLYSGRGEPLIAPILQAFTAETGIEVNVRYGGTAELAILLQEEGDRSPADLFWAQDAAALGAVADMFQPLPEATLERVPAAYRDTDGRWIATSGRGRVLAWSTERVSEDELPATMAEMVDPKYRGRIALPVTNGSFLAHVAALRVVAGDDAALEWLRGLHANAPVIVRNNTAAIQAIGDGEADFAMTNNYYLVRFQRAAADFPVTQTLFPTEGDIGNLLLVAGMGVLQTSDHSAEAVAFIDFLLSDAAQQFFSGEVAEFPVTGRVIPTRTDGITLDEVVRMAPEVDLNAIGDLEGTLELVREAGLL</sequence>
<dbReference type="GO" id="GO:0046872">
    <property type="term" value="F:metal ion binding"/>
    <property type="evidence" value="ECO:0007669"/>
    <property type="project" value="UniProtKB-KW"/>
</dbReference>
<dbReference type="EMBL" id="NHSD01000333">
    <property type="protein sequence ID" value="MBK5928946.1"/>
    <property type="molecule type" value="Genomic_DNA"/>
</dbReference>
<dbReference type="AlphaFoldDB" id="A0A934TNR1"/>